<dbReference type="RefSeq" id="WP_119104745.1">
    <property type="nucleotide sequence ID" value="NZ_QXMJ01000274.1"/>
</dbReference>
<organism evidence="2 3">
    <name type="scientific">Streptomyces sporangiiformans</name>
    <dbReference type="NCBI Taxonomy" id="2315329"/>
    <lineage>
        <taxon>Bacteria</taxon>
        <taxon>Bacillati</taxon>
        <taxon>Actinomycetota</taxon>
        <taxon>Actinomycetes</taxon>
        <taxon>Kitasatosporales</taxon>
        <taxon>Streptomycetaceae</taxon>
        <taxon>Streptomyces</taxon>
    </lineage>
</organism>
<dbReference type="OrthoDB" id="3531194at2"/>
<dbReference type="InterPro" id="IPR010852">
    <property type="entry name" value="ABATE"/>
</dbReference>
<dbReference type="Pfam" id="PF07336">
    <property type="entry name" value="ABATE"/>
    <property type="match status" value="1"/>
</dbReference>
<evidence type="ECO:0000313" key="3">
    <source>
        <dbReference type="Proteomes" id="UP000317378"/>
    </source>
</evidence>
<evidence type="ECO:0000313" key="2">
    <source>
        <dbReference type="EMBL" id="TPQ17516.1"/>
    </source>
</evidence>
<dbReference type="SUPFAM" id="SSF160904">
    <property type="entry name" value="Jann2411-like"/>
    <property type="match status" value="1"/>
</dbReference>
<dbReference type="InterPro" id="IPR023286">
    <property type="entry name" value="ABATE_dom_sf"/>
</dbReference>
<comment type="caution">
    <text evidence="2">The sequence shown here is derived from an EMBL/GenBank/DDBJ whole genome shotgun (WGS) entry which is preliminary data.</text>
</comment>
<keyword evidence="3" id="KW-1185">Reference proteome</keyword>
<name>A0A505DE71_9ACTN</name>
<proteinExistence type="predicted"/>
<dbReference type="Pfam" id="PF11706">
    <property type="entry name" value="zf-CGNR"/>
    <property type="match status" value="1"/>
</dbReference>
<sequence length="186" mass="20131">MATDLVNTSPAVRSSGEILTTPAALTQFLTEHGIHLDAVTQGRRPTEEDLDQVRALRQEVRTILEAATEEDVVNAATALVTRAGIGPSLHRDADGRWQWYVATSSNASLADELAVLMGTGLLGALRTLSHDRFRHCTAPACNGMFVDTSKAGRRRYCMPDICGNRRNVANYRARKMADGEGAPQGP</sequence>
<gene>
    <name evidence="2" type="ORF">FGD71_035960</name>
</gene>
<protein>
    <recommendedName>
        <fullName evidence="1">Zinc finger CGNR domain-containing protein</fullName>
    </recommendedName>
</protein>
<dbReference type="AlphaFoldDB" id="A0A505DE71"/>
<dbReference type="PANTHER" id="PTHR35525:SF3">
    <property type="entry name" value="BLL6575 PROTEIN"/>
    <property type="match status" value="1"/>
</dbReference>
<evidence type="ECO:0000259" key="1">
    <source>
        <dbReference type="Pfam" id="PF11706"/>
    </source>
</evidence>
<dbReference type="PANTHER" id="PTHR35525">
    <property type="entry name" value="BLL6575 PROTEIN"/>
    <property type="match status" value="1"/>
</dbReference>
<reference evidence="2 3" key="1">
    <citation type="submission" date="2019-06" db="EMBL/GenBank/DDBJ databases">
        <title>Streptomyces sporangiiformans sp. nov., a novel actinomycete isolated from soil in Mount Song.</title>
        <authorList>
            <person name="Han L."/>
        </authorList>
    </citation>
    <scope>NUCLEOTIDE SEQUENCE [LARGE SCALE GENOMIC DNA]</scope>
    <source>
        <strain evidence="2 3">NEAU-SSA 1</strain>
    </source>
</reference>
<dbReference type="Proteomes" id="UP000317378">
    <property type="component" value="Unassembled WGS sequence"/>
</dbReference>
<dbReference type="Gene3D" id="1.10.3300.10">
    <property type="entry name" value="Jann2411-like domain"/>
    <property type="match status" value="1"/>
</dbReference>
<accession>A0A505DE71</accession>
<feature type="domain" description="Zinc finger CGNR" evidence="1">
    <location>
        <begin position="132"/>
        <end position="175"/>
    </location>
</feature>
<dbReference type="EMBL" id="VCHX02000274">
    <property type="protein sequence ID" value="TPQ17516.1"/>
    <property type="molecule type" value="Genomic_DNA"/>
</dbReference>
<dbReference type="InterPro" id="IPR021005">
    <property type="entry name" value="Znf_CGNR"/>
</dbReference>